<evidence type="ECO:0000256" key="3">
    <source>
        <dbReference type="ARBA" id="ARBA00022769"/>
    </source>
</evidence>
<dbReference type="InterPro" id="IPR000305">
    <property type="entry name" value="GIY-YIG_endonuc"/>
</dbReference>
<evidence type="ECO:0000256" key="4">
    <source>
        <dbReference type="ARBA" id="ARBA00022881"/>
    </source>
</evidence>
<proteinExistence type="inferred from homology"/>
<dbReference type="FunFam" id="3.40.1440.10:FF:000001">
    <property type="entry name" value="UvrABC system protein C"/>
    <property type="match status" value="1"/>
</dbReference>
<dbReference type="PROSITE" id="PS50151">
    <property type="entry name" value="UVR"/>
    <property type="match status" value="1"/>
</dbReference>
<name>A0A931LTZ0_FIMGI</name>
<dbReference type="Pfam" id="PF22920">
    <property type="entry name" value="UvrC_RNaseH"/>
    <property type="match status" value="1"/>
</dbReference>
<keyword evidence="2 6" id="KW-0227">DNA damage</keyword>
<dbReference type="InterPro" id="IPR036876">
    <property type="entry name" value="UVR_dom_sf"/>
</dbReference>
<dbReference type="Proteomes" id="UP000727962">
    <property type="component" value="Unassembled WGS sequence"/>
</dbReference>
<accession>A0A931LTZ0</accession>
<keyword evidence="5 6" id="KW-0234">DNA repair</keyword>
<keyword evidence="1 6" id="KW-0963">Cytoplasm</keyword>
<comment type="function">
    <text evidence="6">The UvrABC repair system catalyzes the recognition and processing of DNA lesions. UvrC both incises the 5' and 3' sides of the lesion. The N-terminal half is responsible for the 3' incision and the C-terminal half is responsible for the 5' incision.</text>
</comment>
<comment type="subunit">
    <text evidence="6">Interacts with UvrB in an incision complex.</text>
</comment>
<organism evidence="10 11">
    <name type="scientific">Fimbriimonas ginsengisoli</name>
    <dbReference type="NCBI Taxonomy" id="1005039"/>
    <lineage>
        <taxon>Bacteria</taxon>
        <taxon>Bacillati</taxon>
        <taxon>Armatimonadota</taxon>
        <taxon>Fimbriimonadia</taxon>
        <taxon>Fimbriimonadales</taxon>
        <taxon>Fimbriimonadaceae</taxon>
        <taxon>Fimbriimonas</taxon>
    </lineage>
</organism>
<dbReference type="SMART" id="SM00465">
    <property type="entry name" value="GIYc"/>
    <property type="match status" value="1"/>
</dbReference>
<evidence type="ECO:0000259" key="8">
    <source>
        <dbReference type="PROSITE" id="PS50164"/>
    </source>
</evidence>
<gene>
    <name evidence="6 10" type="primary">uvrC</name>
    <name evidence="10" type="ORF">HYR64_09405</name>
</gene>
<feature type="domain" description="UvrC family homology region profile" evidence="9">
    <location>
        <begin position="265"/>
        <end position="495"/>
    </location>
</feature>
<feature type="domain" description="UVR" evidence="7">
    <location>
        <begin position="214"/>
        <end position="249"/>
    </location>
</feature>
<dbReference type="Gene3D" id="3.30.420.340">
    <property type="entry name" value="UvrC, RNAse H endonuclease domain"/>
    <property type="match status" value="1"/>
</dbReference>
<dbReference type="CDD" id="cd10434">
    <property type="entry name" value="GIY-YIG_UvrC_Cho"/>
    <property type="match status" value="1"/>
</dbReference>
<dbReference type="Pfam" id="PF02151">
    <property type="entry name" value="UVR"/>
    <property type="match status" value="1"/>
</dbReference>
<evidence type="ECO:0000313" key="10">
    <source>
        <dbReference type="EMBL" id="MBI1757307.1"/>
    </source>
</evidence>
<evidence type="ECO:0000256" key="6">
    <source>
        <dbReference type="HAMAP-Rule" id="MF_00203"/>
    </source>
</evidence>
<dbReference type="Pfam" id="PF08459">
    <property type="entry name" value="UvrC_RNaseH_dom"/>
    <property type="match status" value="1"/>
</dbReference>
<evidence type="ECO:0000259" key="7">
    <source>
        <dbReference type="PROSITE" id="PS50151"/>
    </source>
</evidence>
<dbReference type="PROSITE" id="PS50164">
    <property type="entry name" value="GIY_YIG"/>
    <property type="match status" value="1"/>
</dbReference>
<comment type="subcellular location">
    <subcellularLocation>
        <location evidence="6">Cytoplasm</location>
    </subcellularLocation>
</comment>
<dbReference type="PROSITE" id="PS50165">
    <property type="entry name" value="UVRC"/>
    <property type="match status" value="1"/>
</dbReference>
<dbReference type="NCBIfam" id="NF001824">
    <property type="entry name" value="PRK00558.1-5"/>
    <property type="match status" value="1"/>
</dbReference>
<dbReference type="InterPro" id="IPR038476">
    <property type="entry name" value="UvrC_RNase_H_dom_sf"/>
</dbReference>
<dbReference type="PANTHER" id="PTHR30562:SF1">
    <property type="entry name" value="UVRABC SYSTEM PROTEIN C"/>
    <property type="match status" value="1"/>
</dbReference>
<dbReference type="GO" id="GO:0005737">
    <property type="term" value="C:cytoplasm"/>
    <property type="evidence" value="ECO:0007669"/>
    <property type="project" value="UniProtKB-SubCell"/>
</dbReference>
<comment type="caution">
    <text evidence="10">The sequence shown here is derived from an EMBL/GenBank/DDBJ whole genome shotgun (WGS) entry which is preliminary data.</text>
</comment>
<dbReference type="InterPro" id="IPR004791">
    <property type="entry name" value="UvrC"/>
</dbReference>
<dbReference type="Gene3D" id="4.10.860.10">
    <property type="entry name" value="UVR domain"/>
    <property type="match status" value="1"/>
</dbReference>
<dbReference type="GO" id="GO:0003677">
    <property type="term" value="F:DNA binding"/>
    <property type="evidence" value="ECO:0007669"/>
    <property type="project" value="UniProtKB-UniRule"/>
</dbReference>
<sequence length="626" mass="69978">MTTGDALLPDKPGARLKNDLRSLPTSPGCYIYRDAAGDVLYVGKAVNLRNRVRSYFRASAHHGIRIARLVAKVEHVETISVDSELEALVLECNLIKQHRPPYNVRLRDDKSYPYIVITKEAFPRLLFTRRVKRDGSKYFGPYTSAFHVRDTLQLLHKVFPLIPCGKSWSGRPEQRPCLYYHLGQCLGPCAGLSDRAQYAAVMGKVERFLQGREEGLLDDLRREMSEASDSLDFEKAAKLRNQVAAIEHLLERQKVLSESGIDQDVIAVVKDDRGAAIQMLYIRNGKLIGQRQYMLDGAADSAPSEAVQEFVKQYYADSPEVPREVLLPVEIEERAIVQSWLRQRRGSAVTVEVPQGGEKLRLVEMAANNAELALSAIALQASRDEEMAERAGLDLQEALGLPSPPIRVEAYDISNVQGTAPVGSMVVFENARPAKSEYRRFKIKWHPESPNDFAMMNEVVTRRLRAFLDGDPKFATMPDFMVIDGGKGQLSAAMQARDSLGLSVRMVGLAKRHELLIVPADETVTPDAPVFRDVELSLNSAGLLMLRALRDEAHRFALKFHRKVREKRFGASPLEEVPGIGPRRRRLLLRTFGSLEGIRRASADEIASVPTLTRGLAEQILEHLSG</sequence>
<dbReference type="InterPro" id="IPR001162">
    <property type="entry name" value="UvrC_RNase_H_dom"/>
</dbReference>
<dbReference type="GO" id="GO:0006289">
    <property type="term" value="P:nucleotide-excision repair"/>
    <property type="evidence" value="ECO:0007669"/>
    <property type="project" value="UniProtKB-UniRule"/>
</dbReference>
<comment type="similarity">
    <text evidence="6">Belongs to the UvrC family.</text>
</comment>
<keyword evidence="3 6" id="KW-0228">DNA excision</keyword>
<keyword evidence="4 6" id="KW-0267">Excision nuclease</keyword>
<dbReference type="PANTHER" id="PTHR30562">
    <property type="entry name" value="UVRC/OXIDOREDUCTASE"/>
    <property type="match status" value="1"/>
</dbReference>
<dbReference type="NCBIfam" id="TIGR00194">
    <property type="entry name" value="uvrC"/>
    <property type="match status" value="1"/>
</dbReference>
<dbReference type="SUPFAM" id="SSF47781">
    <property type="entry name" value="RuvA domain 2-like"/>
    <property type="match status" value="1"/>
</dbReference>
<dbReference type="InterPro" id="IPR001943">
    <property type="entry name" value="UVR_dom"/>
</dbReference>
<feature type="domain" description="GIY-YIG" evidence="8">
    <location>
        <begin position="25"/>
        <end position="104"/>
    </location>
</feature>
<dbReference type="EMBL" id="JACOSL010000059">
    <property type="protein sequence ID" value="MBI1757307.1"/>
    <property type="molecule type" value="Genomic_DNA"/>
</dbReference>
<dbReference type="SUPFAM" id="SSF46600">
    <property type="entry name" value="C-terminal UvrC-binding domain of UvrB"/>
    <property type="match status" value="1"/>
</dbReference>
<dbReference type="GO" id="GO:0009432">
    <property type="term" value="P:SOS response"/>
    <property type="evidence" value="ECO:0007669"/>
    <property type="project" value="UniProtKB-UniRule"/>
</dbReference>
<dbReference type="InterPro" id="IPR035901">
    <property type="entry name" value="GIY-YIG_endonuc_sf"/>
</dbReference>
<dbReference type="SUPFAM" id="SSF82771">
    <property type="entry name" value="GIY-YIG endonuclease"/>
    <property type="match status" value="1"/>
</dbReference>
<evidence type="ECO:0000256" key="5">
    <source>
        <dbReference type="ARBA" id="ARBA00023204"/>
    </source>
</evidence>
<dbReference type="GO" id="GO:0009380">
    <property type="term" value="C:excinuclease repair complex"/>
    <property type="evidence" value="ECO:0007669"/>
    <property type="project" value="InterPro"/>
</dbReference>
<evidence type="ECO:0000259" key="9">
    <source>
        <dbReference type="PROSITE" id="PS50165"/>
    </source>
</evidence>
<dbReference type="Gene3D" id="1.10.150.20">
    <property type="entry name" value="5' to 3' exonuclease, C-terminal subdomain"/>
    <property type="match status" value="1"/>
</dbReference>
<evidence type="ECO:0000313" key="11">
    <source>
        <dbReference type="Proteomes" id="UP000727962"/>
    </source>
</evidence>
<keyword evidence="6" id="KW-0742">SOS response</keyword>
<dbReference type="InterPro" id="IPR050066">
    <property type="entry name" value="UvrABC_protein_C"/>
</dbReference>
<dbReference type="InterPro" id="IPR010994">
    <property type="entry name" value="RuvA_2-like"/>
</dbReference>
<dbReference type="InterPro" id="IPR047296">
    <property type="entry name" value="GIY-YIG_UvrC_Cho"/>
</dbReference>
<dbReference type="Pfam" id="PF01541">
    <property type="entry name" value="GIY-YIG"/>
    <property type="match status" value="1"/>
</dbReference>
<dbReference type="HAMAP" id="MF_00203">
    <property type="entry name" value="UvrC"/>
    <property type="match status" value="1"/>
</dbReference>
<evidence type="ECO:0000256" key="1">
    <source>
        <dbReference type="ARBA" id="ARBA00022490"/>
    </source>
</evidence>
<dbReference type="AlphaFoldDB" id="A0A931LTZ0"/>
<dbReference type="GO" id="GO:0009381">
    <property type="term" value="F:excinuclease ABC activity"/>
    <property type="evidence" value="ECO:0007669"/>
    <property type="project" value="UniProtKB-UniRule"/>
</dbReference>
<reference evidence="10" key="1">
    <citation type="submission" date="2020-07" db="EMBL/GenBank/DDBJ databases">
        <title>Huge and variable diversity of episymbiotic CPR bacteria and DPANN archaea in groundwater ecosystems.</title>
        <authorList>
            <person name="He C.Y."/>
            <person name="Keren R."/>
            <person name="Whittaker M."/>
            <person name="Farag I.F."/>
            <person name="Doudna J."/>
            <person name="Cate J.H.D."/>
            <person name="Banfield J.F."/>
        </authorList>
    </citation>
    <scope>NUCLEOTIDE SEQUENCE</scope>
    <source>
        <strain evidence="10">NC_groundwater_17_Pr7_B-0.1um_64_12</strain>
    </source>
</reference>
<evidence type="ECO:0000256" key="2">
    <source>
        <dbReference type="ARBA" id="ARBA00022763"/>
    </source>
</evidence>
<protein>
    <recommendedName>
        <fullName evidence="6">UvrABC system protein C</fullName>
        <shortName evidence="6">Protein UvrC</shortName>
    </recommendedName>
    <alternativeName>
        <fullName evidence="6">Excinuclease ABC subunit C</fullName>
    </alternativeName>
</protein>
<dbReference type="Gene3D" id="3.40.1440.10">
    <property type="entry name" value="GIY-YIG endonuclease"/>
    <property type="match status" value="1"/>
</dbReference>
<dbReference type="Pfam" id="PF14520">
    <property type="entry name" value="HHH_5"/>
    <property type="match status" value="1"/>
</dbReference>